<organism evidence="2">
    <name type="scientific">Tetraselmis sp. GSL018</name>
    <dbReference type="NCBI Taxonomy" id="582737"/>
    <lineage>
        <taxon>Eukaryota</taxon>
        <taxon>Viridiplantae</taxon>
        <taxon>Chlorophyta</taxon>
        <taxon>core chlorophytes</taxon>
        <taxon>Chlorodendrophyceae</taxon>
        <taxon>Chlorodendrales</taxon>
        <taxon>Chlorodendraceae</taxon>
        <taxon>Tetraselmis</taxon>
    </lineage>
</organism>
<dbReference type="EMBL" id="GBEZ01009926">
    <property type="protein sequence ID" value="JAC75697.1"/>
    <property type="molecule type" value="Transcribed_RNA"/>
</dbReference>
<protein>
    <submittedName>
        <fullName evidence="2">Uncharacterized protein</fullName>
    </submittedName>
</protein>
<evidence type="ECO:0000256" key="1">
    <source>
        <dbReference type="SAM" id="MobiDB-lite"/>
    </source>
</evidence>
<name>A0A061RS56_9CHLO</name>
<sequence>MLQYSGRKNKSRAPDFRDEPRMYLSSTALCKELSKSEKLGLRDDLFTYENPDVLCAEMLQLLRSGSWDTVTIAFTDSSGEKNSEGRKRKRNEEATQFIESGRRRKYTWRSLHHRSKDGTFSTAKESQEETKLASCSQPLSTQEMKYTSSSHKEQDKEWAALTTWLRMNLHQPRTNKRQVLFLADTPGPNEHWSFKLNPELSWDDVSEDTKLRLKSLPEETEAAYASKYPGRPSREWRVKTQKYRPPGATATVQVPLGEMVYSLQRIYFMQTKIIENDDSHSSNSTVHAF</sequence>
<accession>A0A061RS56</accession>
<evidence type="ECO:0000313" key="2">
    <source>
        <dbReference type="EMBL" id="JAC75697.1"/>
    </source>
</evidence>
<reference evidence="2" key="1">
    <citation type="submission" date="2014-05" db="EMBL/GenBank/DDBJ databases">
        <title>The transcriptome of the halophilic microalga Tetraselmis sp. GSL018 isolated from the Great Salt Lake, Utah.</title>
        <authorList>
            <person name="Jinkerson R.E."/>
            <person name="D'Adamo S."/>
            <person name="Posewitz M.C."/>
        </authorList>
    </citation>
    <scope>NUCLEOTIDE SEQUENCE</scope>
    <source>
        <strain evidence="2">GSL018</strain>
    </source>
</reference>
<gene>
    <name evidence="2" type="ORF">TSPGSL018_22314</name>
</gene>
<proteinExistence type="predicted"/>
<dbReference type="AlphaFoldDB" id="A0A061RS56"/>
<feature type="region of interest" description="Disordered" evidence="1">
    <location>
        <begin position="117"/>
        <end position="150"/>
    </location>
</feature>
<feature type="compositionally biased region" description="Polar residues" evidence="1">
    <location>
        <begin position="133"/>
        <end position="149"/>
    </location>
</feature>